<dbReference type="PROSITE" id="PS00478">
    <property type="entry name" value="LIM_DOMAIN_1"/>
    <property type="match status" value="1"/>
</dbReference>
<evidence type="ECO:0000256" key="1">
    <source>
        <dbReference type="ARBA" id="ARBA00022723"/>
    </source>
</evidence>
<name>A0A168TAP0_ABSGL</name>
<keyword evidence="1" id="KW-0479">Metal-binding</keyword>
<keyword evidence="6" id="KW-1185">Reference proteome</keyword>
<feature type="compositionally biased region" description="Low complexity" evidence="3">
    <location>
        <begin position="15"/>
        <end position="34"/>
    </location>
</feature>
<dbReference type="OrthoDB" id="1112565at2759"/>
<dbReference type="Gene3D" id="2.10.110.10">
    <property type="entry name" value="Cysteine Rich Protein"/>
    <property type="match status" value="2"/>
</dbReference>
<evidence type="ECO:0000256" key="2">
    <source>
        <dbReference type="ARBA" id="ARBA00022833"/>
    </source>
</evidence>
<reference evidence="5" key="1">
    <citation type="submission" date="2016-04" db="EMBL/GenBank/DDBJ databases">
        <authorList>
            <person name="Evans L.H."/>
            <person name="Alamgir A."/>
            <person name="Owens N."/>
            <person name="Weber N.D."/>
            <person name="Virtaneva K."/>
            <person name="Barbian K."/>
            <person name="Babar A."/>
            <person name="Rosenke K."/>
        </authorList>
    </citation>
    <scope>NUCLEOTIDE SEQUENCE [LARGE SCALE GENOMIC DNA]</scope>
    <source>
        <strain evidence="5">CBS 101.48</strain>
    </source>
</reference>
<protein>
    <recommendedName>
        <fullName evidence="4">LIM zinc-binding domain-containing protein</fullName>
    </recommendedName>
</protein>
<accession>A0A168TAP0</accession>
<dbReference type="AlphaFoldDB" id="A0A168TAP0"/>
<organism evidence="5">
    <name type="scientific">Absidia glauca</name>
    <name type="common">Pin mould</name>
    <dbReference type="NCBI Taxonomy" id="4829"/>
    <lineage>
        <taxon>Eukaryota</taxon>
        <taxon>Fungi</taxon>
        <taxon>Fungi incertae sedis</taxon>
        <taxon>Mucoromycota</taxon>
        <taxon>Mucoromycotina</taxon>
        <taxon>Mucoromycetes</taxon>
        <taxon>Mucorales</taxon>
        <taxon>Cunninghamellaceae</taxon>
        <taxon>Absidia</taxon>
    </lineage>
</organism>
<sequence>MDANYDSSPVMKRQSVSSYTSSPRTPSPISINSPKSMVAPVFQQHLPSTTKKRNCRKCMQPLRGPRVSVPALNGDTWYYHYDCLTCTGCGDVFTDSEFVGDGENVFHMHCSPPPPPLSPTSTTSSSDSVPAMMEDTYRPTTTRCMPKFGGSKICPGCYASIAVMEETPGPRASRWHKKCLKCTGCKKQMDSGAKVVVEHQGRWLVRCSDCSTWIG</sequence>
<dbReference type="SMART" id="SM00132">
    <property type="entry name" value="LIM"/>
    <property type="match status" value="2"/>
</dbReference>
<dbReference type="InParanoid" id="A0A168TAP0"/>
<evidence type="ECO:0000313" key="5">
    <source>
        <dbReference type="EMBL" id="SAM09754.1"/>
    </source>
</evidence>
<dbReference type="OMA" id="INSPKSM"/>
<proteinExistence type="predicted"/>
<dbReference type="STRING" id="4829.A0A168TAP0"/>
<keyword evidence="2" id="KW-0862">Zinc</keyword>
<dbReference type="Proteomes" id="UP000078561">
    <property type="component" value="Unassembled WGS sequence"/>
</dbReference>
<evidence type="ECO:0000259" key="4">
    <source>
        <dbReference type="PROSITE" id="PS00478"/>
    </source>
</evidence>
<feature type="domain" description="LIM zinc-binding" evidence="4">
    <location>
        <begin position="154"/>
        <end position="189"/>
    </location>
</feature>
<feature type="region of interest" description="Disordered" evidence="3">
    <location>
        <begin position="1"/>
        <end position="35"/>
    </location>
</feature>
<dbReference type="EMBL" id="LT555169">
    <property type="protein sequence ID" value="SAM09754.1"/>
    <property type="molecule type" value="Genomic_DNA"/>
</dbReference>
<dbReference type="Pfam" id="PF00412">
    <property type="entry name" value="LIM"/>
    <property type="match status" value="1"/>
</dbReference>
<dbReference type="GO" id="GO:0046872">
    <property type="term" value="F:metal ion binding"/>
    <property type="evidence" value="ECO:0007669"/>
    <property type="project" value="UniProtKB-KW"/>
</dbReference>
<evidence type="ECO:0000256" key="3">
    <source>
        <dbReference type="SAM" id="MobiDB-lite"/>
    </source>
</evidence>
<gene>
    <name evidence="5" type="primary">ABSGL_15456.1 scaffold 16633</name>
</gene>
<evidence type="ECO:0000313" key="6">
    <source>
        <dbReference type="Proteomes" id="UP000078561"/>
    </source>
</evidence>
<dbReference type="InterPro" id="IPR001781">
    <property type="entry name" value="Znf_LIM"/>
</dbReference>